<sequence>MSTASVPFDHSPASSARSPTTPSAANSATATTPGHRFLDTSPAASNSGGGVGVSPSQQRQISTTSTSTPTSSSNRDDDREPAAASSRNAEASSSSNTTAPIPLAGKRSRSGCLTCRKRKKKCDETLCEETGGCWRCRNAGYQCEGFRRPPVVFEPGTTSSSKNKRTKRSPGGEGISNSDGGGIKTEADVGGETNPLADAQSAALGHASFTSVGTSVAAHPTIDQDSLNMANSLAEFAGLATSSAGWNVLGTVSNDSANTATSKDGRPASSLSYKNGASNNTSPSSYPPFVHSNAMLPPPSSHSASRTVHQSQLQDQTHTSSSISIHTPLVPCEIVGDCLFSGHHLCASCSAVANRLMQPDPAHLAALDADLVQVQPMPSLSTSTGSRHHSPAPNGEQDSAASSQANAKSRLVMESLIGYYSTLITCWTQGCDVRGLEASTLFRQLVPYLLDSVDHHTPLRLSIAAVTAGYVGGARLTWPKDVVAIHQWANTLRADRTSISDCVKANLNFPFPGTPDTIWSASPGGSLSSEPHTGVSALSPANAERLRRSTTAHATLDDLLIGQAQTLKHLAVRSLEQAVSDYRTKTTRALGVSFTEKGFLTECIQINPLLLAAVNIAIYAFAEEGMESYFEEAARMRSLIDTLLGSFPPVNMAKLVSHEHLGFRTYVWADVSTAIACGTRPHLQLASSTYNSDSDDFSSLDPNSEIGPGGLPDLTFSLHNALLIAMSDTARLRYEFDGGDYSATARRSAGTPVPQWVHERAKRIQTLVEACKSDDPLTTGSSICALMTKSAIVIMIHTFIYRVGALHPVVRKLLAGMLQLWKSAGEQYCRSVGCSNFNLPIFIASSVAVDEEDRKICAEAMQIVGHEEAGPASGRALIREVWRRTDITGTPTFWTDLVAAGDFAVAFF</sequence>
<accession>A0A5C3E4S8</accession>
<feature type="region of interest" description="Disordered" evidence="3">
    <location>
        <begin position="154"/>
        <end position="191"/>
    </location>
</feature>
<feature type="compositionally biased region" description="Low complexity" evidence="3">
    <location>
        <begin position="53"/>
        <end position="73"/>
    </location>
</feature>
<reference evidence="5 6" key="1">
    <citation type="submission" date="2018-03" db="EMBL/GenBank/DDBJ databases">
        <authorList>
            <person name="Guldener U."/>
        </authorList>
    </citation>
    <scope>NUCLEOTIDE SEQUENCE [LARGE SCALE GENOMIC DNA]</scope>
    <source>
        <strain evidence="5 6">NBRC100155</strain>
    </source>
</reference>
<dbReference type="AlphaFoldDB" id="A0A5C3E4S8"/>
<dbReference type="EMBL" id="OOIN01000012">
    <property type="protein sequence ID" value="SPO25723.1"/>
    <property type="molecule type" value="Genomic_DNA"/>
</dbReference>
<feature type="region of interest" description="Disordered" evidence="3">
    <location>
        <begin position="1"/>
        <end position="110"/>
    </location>
</feature>
<feature type="compositionally biased region" description="Low complexity" evidence="3">
    <location>
        <begin position="11"/>
        <end position="33"/>
    </location>
</feature>
<feature type="compositionally biased region" description="Gly residues" evidence="3">
    <location>
        <begin position="171"/>
        <end position="183"/>
    </location>
</feature>
<proteinExistence type="predicted"/>
<feature type="compositionally biased region" description="Polar residues" evidence="3">
    <location>
        <begin position="269"/>
        <end position="284"/>
    </location>
</feature>
<name>A0A5C3E4S8_9BASI</name>
<feature type="compositionally biased region" description="Low complexity" evidence="3">
    <location>
        <begin position="82"/>
        <end position="100"/>
    </location>
</feature>
<feature type="region of interest" description="Disordered" evidence="3">
    <location>
        <begin position="256"/>
        <end position="320"/>
    </location>
</feature>
<evidence type="ECO:0000256" key="1">
    <source>
        <dbReference type="ARBA" id="ARBA00004123"/>
    </source>
</evidence>
<evidence type="ECO:0000313" key="5">
    <source>
        <dbReference type="EMBL" id="SPO25723.1"/>
    </source>
</evidence>
<dbReference type="PANTHER" id="PTHR37534:SF46">
    <property type="entry name" value="ZN(II)2CYS6 TRANSCRIPTION FACTOR (EUROFUNG)"/>
    <property type="match status" value="1"/>
</dbReference>
<dbReference type="Pfam" id="PF00172">
    <property type="entry name" value="Zn_clus"/>
    <property type="match status" value="1"/>
</dbReference>
<evidence type="ECO:0000256" key="3">
    <source>
        <dbReference type="SAM" id="MobiDB-lite"/>
    </source>
</evidence>
<dbReference type="InterPro" id="IPR001138">
    <property type="entry name" value="Zn2Cys6_DnaBD"/>
</dbReference>
<dbReference type="SMART" id="SM00066">
    <property type="entry name" value="GAL4"/>
    <property type="match status" value="1"/>
</dbReference>
<comment type="subcellular location">
    <subcellularLocation>
        <location evidence="1">Nucleus</location>
    </subcellularLocation>
</comment>
<gene>
    <name evidence="5" type="ORF">UTRI_03088</name>
</gene>
<dbReference type="PROSITE" id="PS50048">
    <property type="entry name" value="ZN2_CY6_FUNGAL_2"/>
    <property type="match status" value="1"/>
</dbReference>
<dbReference type="InterPro" id="IPR021858">
    <property type="entry name" value="Fun_TF"/>
</dbReference>
<protein>
    <recommendedName>
        <fullName evidence="4">Zn(2)-C6 fungal-type domain-containing protein</fullName>
    </recommendedName>
</protein>
<dbReference type="PANTHER" id="PTHR37534">
    <property type="entry name" value="TRANSCRIPTIONAL ACTIVATOR PROTEIN UGA3"/>
    <property type="match status" value="1"/>
</dbReference>
<dbReference type="PROSITE" id="PS00463">
    <property type="entry name" value="ZN2_CY6_FUNGAL_1"/>
    <property type="match status" value="1"/>
</dbReference>
<dbReference type="GO" id="GO:0005634">
    <property type="term" value="C:nucleus"/>
    <property type="evidence" value="ECO:0007669"/>
    <property type="project" value="UniProtKB-SubCell"/>
</dbReference>
<feature type="domain" description="Zn(2)-C6 fungal-type" evidence="4">
    <location>
        <begin position="111"/>
        <end position="143"/>
    </location>
</feature>
<dbReference type="GO" id="GO:0008270">
    <property type="term" value="F:zinc ion binding"/>
    <property type="evidence" value="ECO:0007669"/>
    <property type="project" value="InterPro"/>
</dbReference>
<dbReference type="CDD" id="cd00067">
    <property type="entry name" value="GAL4"/>
    <property type="match status" value="1"/>
</dbReference>
<dbReference type="InterPro" id="IPR036864">
    <property type="entry name" value="Zn2-C6_fun-type_DNA-bd_sf"/>
</dbReference>
<dbReference type="GO" id="GO:0000981">
    <property type="term" value="F:DNA-binding transcription factor activity, RNA polymerase II-specific"/>
    <property type="evidence" value="ECO:0007669"/>
    <property type="project" value="InterPro"/>
</dbReference>
<organism evidence="5 6">
    <name type="scientific">Ustilago trichophora</name>
    <dbReference type="NCBI Taxonomy" id="86804"/>
    <lineage>
        <taxon>Eukaryota</taxon>
        <taxon>Fungi</taxon>
        <taxon>Dikarya</taxon>
        <taxon>Basidiomycota</taxon>
        <taxon>Ustilaginomycotina</taxon>
        <taxon>Ustilaginomycetes</taxon>
        <taxon>Ustilaginales</taxon>
        <taxon>Ustilaginaceae</taxon>
        <taxon>Ustilago</taxon>
    </lineage>
</organism>
<dbReference type="Proteomes" id="UP000324022">
    <property type="component" value="Unassembled WGS sequence"/>
</dbReference>
<evidence type="ECO:0000256" key="2">
    <source>
        <dbReference type="ARBA" id="ARBA00023242"/>
    </source>
</evidence>
<keyword evidence="2" id="KW-0539">Nucleus</keyword>
<dbReference type="Pfam" id="PF11951">
    <property type="entry name" value="Fungal_trans_2"/>
    <property type="match status" value="1"/>
</dbReference>
<feature type="region of interest" description="Disordered" evidence="3">
    <location>
        <begin position="377"/>
        <end position="405"/>
    </location>
</feature>
<dbReference type="OrthoDB" id="5419315at2759"/>
<feature type="compositionally biased region" description="Polar residues" evidence="3">
    <location>
        <begin position="396"/>
        <end position="405"/>
    </location>
</feature>
<evidence type="ECO:0000313" key="6">
    <source>
        <dbReference type="Proteomes" id="UP000324022"/>
    </source>
</evidence>
<keyword evidence="6" id="KW-1185">Reference proteome</keyword>
<dbReference type="SUPFAM" id="SSF57701">
    <property type="entry name" value="Zn2/Cys6 DNA-binding domain"/>
    <property type="match status" value="1"/>
</dbReference>
<feature type="compositionally biased region" description="Polar residues" evidence="3">
    <location>
        <begin position="301"/>
        <end position="316"/>
    </location>
</feature>
<evidence type="ECO:0000259" key="4">
    <source>
        <dbReference type="PROSITE" id="PS50048"/>
    </source>
</evidence>